<sequence>MTKLRALIVGGTSGIGHGIALALAGRGNVEITIAGRSKERGESIVQELSGVSSEHQHKFVAVDGFDLNSVKKLVEPNNSPDILVMTQGMATLQGYTPTKDGIDQKLQLHYFSRFYLFRLLAPHMKPNSRILTVLSGGVHGRYNNYSSDFELREGYSAVNAADAAGYYTDAGFEALSKEYPELVVAHAAPGFVNTRWGSEFPTLLRTMIVRPMMRLIGRDFKECGNTLVSALMGLPRGYSVVDPKGKVVENGLKHKTEDQSIILEKTLALLPDL</sequence>
<dbReference type="PANTHER" id="PTHR47534">
    <property type="entry name" value="YALI0E05731P"/>
    <property type="match status" value="1"/>
</dbReference>
<dbReference type="GO" id="GO:0016491">
    <property type="term" value="F:oxidoreductase activity"/>
    <property type="evidence" value="ECO:0007669"/>
    <property type="project" value="UniProtKB-KW"/>
</dbReference>
<evidence type="ECO:0000313" key="3">
    <source>
        <dbReference type="Proteomes" id="UP000095751"/>
    </source>
</evidence>
<name>A0A1E7FLV3_9STRA</name>
<accession>A0A1E7FLV3</accession>
<dbReference type="PRINTS" id="PR00081">
    <property type="entry name" value="GDHRDH"/>
</dbReference>
<evidence type="ECO:0000313" key="2">
    <source>
        <dbReference type="EMBL" id="OEU19045.1"/>
    </source>
</evidence>
<proteinExistence type="predicted"/>
<keyword evidence="3" id="KW-1185">Reference proteome</keyword>
<dbReference type="InterPro" id="IPR052228">
    <property type="entry name" value="Sec_Metab_Biosynth_Oxidored"/>
</dbReference>
<dbReference type="KEGG" id="fcy:FRACYDRAFT_225088"/>
<dbReference type="EMBL" id="KV784356">
    <property type="protein sequence ID" value="OEU19045.1"/>
    <property type="molecule type" value="Genomic_DNA"/>
</dbReference>
<dbReference type="InParanoid" id="A0A1E7FLV3"/>
<keyword evidence="1" id="KW-0560">Oxidoreductase</keyword>
<dbReference type="Proteomes" id="UP000095751">
    <property type="component" value="Unassembled WGS sequence"/>
</dbReference>
<gene>
    <name evidence="2" type="ORF">FRACYDRAFT_225088</name>
</gene>
<dbReference type="AlphaFoldDB" id="A0A1E7FLV3"/>
<reference evidence="2 3" key="1">
    <citation type="submission" date="2016-09" db="EMBL/GenBank/DDBJ databases">
        <title>Extensive genetic diversity and differential bi-allelic expression allows diatom success in the polar Southern Ocean.</title>
        <authorList>
            <consortium name="DOE Joint Genome Institute"/>
            <person name="Mock T."/>
            <person name="Otillar R.P."/>
            <person name="Strauss J."/>
            <person name="Dupont C."/>
            <person name="Frickenhaus S."/>
            <person name="Maumus F."/>
            <person name="Mcmullan M."/>
            <person name="Sanges R."/>
            <person name="Schmutz J."/>
            <person name="Toseland A."/>
            <person name="Valas R."/>
            <person name="Veluchamy A."/>
            <person name="Ward B.J."/>
            <person name="Allen A."/>
            <person name="Barry K."/>
            <person name="Falciatore A."/>
            <person name="Ferrante M."/>
            <person name="Fortunato A.E."/>
            <person name="Gloeckner G."/>
            <person name="Gruber A."/>
            <person name="Hipkin R."/>
            <person name="Janech M."/>
            <person name="Kroth P."/>
            <person name="Leese F."/>
            <person name="Lindquist E."/>
            <person name="Lyon B.R."/>
            <person name="Martin J."/>
            <person name="Mayer C."/>
            <person name="Parker M."/>
            <person name="Quesneville H."/>
            <person name="Raymond J."/>
            <person name="Uhlig C."/>
            <person name="Valentin K.U."/>
            <person name="Worden A.Z."/>
            <person name="Armbrust E.V."/>
            <person name="Bowler C."/>
            <person name="Green B."/>
            <person name="Moulton V."/>
            <person name="Van Oosterhout C."/>
            <person name="Grigoriev I."/>
        </authorList>
    </citation>
    <scope>NUCLEOTIDE SEQUENCE [LARGE SCALE GENOMIC DNA]</scope>
    <source>
        <strain evidence="2 3">CCMP1102</strain>
    </source>
</reference>
<dbReference type="Gene3D" id="3.40.50.720">
    <property type="entry name" value="NAD(P)-binding Rossmann-like Domain"/>
    <property type="match status" value="1"/>
</dbReference>
<dbReference type="OrthoDB" id="2898509at2759"/>
<organism evidence="2 3">
    <name type="scientific">Fragilariopsis cylindrus CCMP1102</name>
    <dbReference type="NCBI Taxonomy" id="635003"/>
    <lineage>
        <taxon>Eukaryota</taxon>
        <taxon>Sar</taxon>
        <taxon>Stramenopiles</taxon>
        <taxon>Ochrophyta</taxon>
        <taxon>Bacillariophyta</taxon>
        <taxon>Bacillariophyceae</taxon>
        <taxon>Bacillariophycidae</taxon>
        <taxon>Bacillariales</taxon>
        <taxon>Bacillariaceae</taxon>
        <taxon>Fragilariopsis</taxon>
    </lineage>
</organism>
<protein>
    <submittedName>
        <fullName evidence="2">NAD(P)-binding protein</fullName>
    </submittedName>
</protein>
<evidence type="ECO:0000256" key="1">
    <source>
        <dbReference type="ARBA" id="ARBA00023002"/>
    </source>
</evidence>
<dbReference type="SUPFAM" id="SSF51735">
    <property type="entry name" value="NAD(P)-binding Rossmann-fold domains"/>
    <property type="match status" value="1"/>
</dbReference>
<dbReference type="InterPro" id="IPR002347">
    <property type="entry name" value="SDR_fam"/>
</dbReference>
<dbReference type="InterPro" id="IPR036291">
    <property type="entry name" value="NAD(P)-bd_dom_sf"/>
</dbReference>
<dbReference type="PANTHER" id="PTHR47534:SF3">
    <property type="entry name" value="ALCOHOL DEHYDROGENASE-LIKE C-TERMINAL DOMAIN-CONTAINING PROTEIN"/>
    <property type="match status" value="1"/>
</dbReference>
<dbReference type="Pfam" id="PF00106">
    <property type="entry name" value="adh_short"/>
    <property type="match status" value="1"/>
</dbReference>